<keyword evidence="5" id="KW-0964">Secreted</keyword>
<dbReference type="Proteomes" id="UP000887563">
    <property type="component" value="Unplaced"/>
</dbReference>
<name>A0A914KJG9_MELIC</name>
<dbReference type="PANTHER" id="PTHR22906:SF43">
    <property type="entry name" value="PROPERDIN"/>
    <property type="match status" value="1"/>
</dbReference>
<evidence type="ECO:0000256" key="11">
    <source>
        <dbReference type="ARBA" id="ARBA00023180"/>
    </source>
</evidence>
<feature type="compositionally biased region" description="Low complexity" evidence="13">
    <location>
        <begin position="626"/>
        <end position="635"/>
    </location>
</feature>
<keyword evidence="12" id="KW-0393">Immunoglobulin domain</keyword>
<dbReference type="Pfam" id="PF25609">
    <property type="entry name" value="Unc5_NetrinR_N"/>
    <property type="match status" value="1"/>
</dbReference>
<keyword evidence="16" id="KW-1185">Reference proteome</keyword>
<keyword evidence="11" id="KW-0325">Glycoprotein</keyword>
<dbReference type="SMART" id="SM00209">
    <property type="entry name" value="TSP1"/>
    <property type="match status" value="2"/>
</dbReference>
<dbReference type="InterPro" id="IPR036179">
    <property type="entry name" value="Ig-like_dom_sf"/>
</dbReference>
<dbReference type="InterPro" id="IPR057755">
    <property type="entry name" value="UNC5A-D-like_N"/>
</dbReference>
<keyword evidence="8 14" id="KW-0472">Membrane</keyword>
<reference evidence="17" key="1">
    <citation type="submission" date="2022-11" db="UniProtKB">
        <authorList>
            <consortium name="WormBaseParasite"/>
        </authorList>
    </citation>
    <scope>IDENTIFICATION</scope>
</reference>
<evidence type="ECO:0000256" key="1">
    <source>
        <dbReference type="ARBA" id="ARBA00004479"/>
    </source>
</evidence>
<evidence type="ECO:0000313" key="17">
    <source>
        <dbReference type="WBParaSite" id="Minc3s00024g01526"/>
    </source>
</evidence>
<dbReference type="PROSITE" id="PS50092">
    <property type="entry name" value="TSP1"/>
    <property type="match status" value="2"/>
</dbReference>
<evidence type="ECO:0000256" key="14">
    <source>
        <dbReference type="SAM" id="Phobius"/>
    </source>
</evidence>
<dbReference type="SUPFAM" id="SSF48726">
    <property type="entry name" value="Immunoglobulin"/>
    <property type="match status" value="1"/>
</dbReference>
<proteinExistence type="inferred from homology"/>
<dbReference type="Pfam" id="PF13927">
    <property type="entry name" value="Ig_3"/>
    <property type="match status" value="1"/>
</dbReference>
<comment type="similarity">
    <text evidence="3">Belongs to the unc-5 family.</text>
</comment>
<dbReference type="SUPFAM" id="SSF82895">
    <property type="entry name" value="TSP-1 type 1 repeat"/>
    <property type="match status" value="2"/>
</dbReference>
<feature type="domain" description="Ig-like" evidence="15">
    <location>
        <begin position="166"/>
        <end position="268"/>
    </location>
</feature>
<dbReference type="InterPro" id="IPR013783">
    <property type="entry name" value="Ig-like_fold"/>
</dbReference>
<dbReference type="InterPro" id="IPR036383">
    <property type="entry name" value="TSP1_rpt_sf"/>
</dbReference>
<keyword evidence="6" id="KW-0732">Signal</keyword>
<feature type="transmembrane region" description="Helical" evidence="14">
    <location>
        <begin position="426"/>
        <end position="451"/>
    </location>
</feature>
<evidence type="ECO:0000313" key="16">
    <source>
        <dbReference type="Proteomes" id="UP000887563"/>
    </source>
</evidence>
<dbReference type="InterPro" id="IPR052065">
    <property type="entry name" value="Compl_asym_regulator"/>
</dbReference>
<dbReference type="Gene3D" id="2.60.40.10">
    <property type="entry name" value="Immunoglobulins"/>
    <property type="match status" value="2"/>
</dbReference>
<comment type="subcellular location">
    <subcellularLocation>
        <location evidence="1">Membrane</location>
        <topology evidence="1">Single-pass type I membrane protein</topology>
    </subcellularLocation>
    <subcellularLocation>
        <location evidence="2">Secreted</location>
    </subcellularLocation>
</comment>
<evidence type="ECO:0000256" key="6">
    <source>
        <dbReference type="ARBA" id="ARBA00022729"/>
    </source>
</evidence>
<dbReference type="InterPro" id="IPR003599">
    <property type="entry name" value="Ig_sub"/>
</dbReference>
<feature type="region of interest" description="Disordered" evidence="13">
    <location>
        <begin position="105"/>
        <end position="146"/>
    </location>
</feature>
<dbReference type="FunFam" id="2.60.40.10:FF:000032">
    <property type="entry name" value="palladin isoform X1"/>
    <property type="match status" value="1"/>
</dbReference>
<protein>
    <submittedName>
        <fullName evidence="17">Ig-like domain-containing protein</fullName>
    </submittedName>
</protein>
<dbReference type="InterPro" id="IPR000884">
    <property type="entry name" value="TSP1_rpt"/>
</dbReference>
<evidence type="ECO:0000256" key="12">
    <source>
        <dbReference type="ARBA" id="ARBA00023319"/>
    </source>
</evidence>
<dbReference type="SMART" id="SM00409">
    <property type="entry name" value="IG"/>
    <property type="match status" value="1"/>
</dbReference>
<dbReference type="PANTHER" id="PTHR22906">
    <property type="entry name" value="PROPERDIN"/>
    <property type="match status" value="1"/>
</dbReference>
<evidence type="ECO:0000256" key="5">
    <source>
        <dbReference type="ARBA" id="ARBA00022525"/>
    </source>
</evidence>
<sequence length="711" mass="79277">MTTNSPPSSIASSSHPMRFVEQPQSEWIVRSRPAHLRCIAINAQRIRVKCNSNWLNDERIYLERFADPTSNEPSIRANVEIQRAELDAWFADLGEFACQCWALSEEKSNEEENEDLDSEDEEEDEEEENDREENERKTKTQMQLKDTKQSIIRSDIARIRLAYLRKHFNQVPISQRVHEGKTVQLQCHPPEGDPKPEIYWHKNGQQLFLADPFSDGEREKQQNNHQNLIQAGDGSLILSSTHLSDSGNYSCEARNPARRVFTEPAHVTVYVDGGWSPWTEWEGHCTTIDSSNSIDCPVLLSQRRTRTCNNPAPINDGHLCEGTSEQFKECTHSCQLDGTWGQWEPWSRQCDVNCQRERKRKCAAPEPSNGGQACVGPAQQWQNCTASSRTEDIPENCLPGHGSRFISSLPHSSFSSSSRPLFDSQLLAIASLGCVAILLLVVALLAALLFFARKKRAKGICGENIGGVGSGMIDGMTTGIFLDSEEKLYFPSVAVATTTEDEMGNVRTVLLSSDEQKHLKNGLLGAASVGPSPARIYSGTNALHSTVSTPTPSMQMTNGNGHFMTTFYTLRSCDSRNGCDSRESVQPYASGHISVQRPTSRMVKPALRQQQKDIAGSRTALLPEYSSGSSSSNGSQRDKNADHYHNDNQSILSIRDEDKEDENNYATLYEEVGEQNASSKKEASTELLADDDSSSMCTMLYYNSRLNFIHS</sequence>
<organism evidence="16 17">
    <name type="scientific">Meloidogyne incognita</name>
    <name type="common">Southern root-knot nematode worm</name>
    <name type="synonym">Oxyuris incognita</name>
    <dbReference type="NCBI Taxonomy" id="6306"/>
    <lineage>
        <taxon>Eukaryota</taxon>
        <taxon>Metazoa</taxon>
        <taxon>Ecdysozoa</taxon>
        <taxon>Nematoda</taxon>
        <taxon>Chromadorea</taxon>
        <taxon>Rhabditida</taxon>
        <taxon>Tylenchina</taxon>
        <taxon>Tylenchomorpha</taxon>
        <taxon>Tylenchoidea</taxon>
        <taxon>Meloidogynidae</taxon>
        <taxon>Meloidogyninae</taxon>
        <taxon>Meloidogyne</taxon>
        <taxon>Meloidogyne incognita group</taxon>
    </lineage>
</organism>
<evidence type="ECO:0000256" key="7">
    <source>
        <dbReference type="ARBA" id="ARBA00022737"/>
    </source>
</evidence>
<evidence type="ECO:0000256" key="3">
    <source>
        <dbReference type="ARBA" id="ARBA00009844"/>
    </source>
</evidence>
<feature type="compositionally biased region" description="Acidic residues" evidence="13">
    <location>
        <begin position="108"/>
        <end position="132"/>
    </location>
</feature>
<feature type="region of interest" description="Disordered" evidence="13">
    <location>
        <begin position="578"/>
        <end position="645"/>
    </location>
</feature>
<accession>A0A914KJG9</accession>
<keyword evidence="14" id="KW-1133">Transmembrane helix</keyword>
<evidence type="ECO:0000256" key="9">
    <source>
        <dbReference type="ARBA" id="ARBA00023157"/>
    </source>
</evidence>
<dbReference type="AlphaFoldDB" id="A0A914KJG9"/>
<keyword evidence="9" id="KW-1015">Disulfide bond</keyword>
<dbReference type="InterPro" id="IPR007110">
    <property type="entry name" value="Ig-like_dom"/>
</dbReference>
<dbReference type="WBParaSite" id="Minc3s00024g01526">
    <property type="protein sequence ID" value="Minc3s00024g01526"/>
    <property type="gene ID" value="Minc3s00024g01526"/>
</dbReference>
<evidence type="ECO:0000256" key="2">
    <source>
        <dbReference type="ARBA" id="ARBA00004613"/>
    </source>
</evidence>
<keyword evidence="14" id="KW-0812">Transmembrane</keyword>
<keyword evidence="4" id="KW-0217">Developmental protein</keyword>
<dbReference type="SMART" id="SM00408">
    <property type="entry name" value="IGc2"/>
    <property type="match status" value="1"/>
</dbReference>
<evidence type="ECO:0000256" key="4">
    <source>
        <dbReference type="ARBA" id="ARBA00022473"/>
    </source>
</evidence>
<evidence type="ECO:0000256" key="13">
    <source>
        <dbReference type="SAM" id="MobiDB-lite"/>
    </source>
</evidence>
<keyword evidence="7" id="KW-0677">Repeat</keyword>
<evidence type="ECO:0000256" key="10">
    <source>
        <dbReference type="ARBA" id="ARBA00023170"/>
    </source>
</evidence>
<keyword evidence="10" id="KW-0675">Receptor</keyword>
<evidence type="ECO:0000259" key="15">
    <source>
        <dbReference type="PROSITE" id="PS50835"/>
    </source>
</evidence>
<dbReference type="PROSITE" id="PS50835">
    <property type="entry name" value="IG_LIKE"/>
    <property type="match status" value="1"/>
</dbReference>
<evidence type="ECO:0000256" key="8">
    <source>
        <dbReference type="ARBA" id="ARBA00023136"/>
    </source>
</evidence>
<dbReference type="Gene3D" id="2.20.100.10">
    <property type="entry name" value="Thrombospondin type-1 (TSP1) repeat"/>
    <property type="match status" value="2"/>
</dbReference>
<dbReference type="InterPro" id="IPR003598">
    <property type="entry name" value="Ig_sub2"/>
</dbReference>
<feature type="compositionally biased region" description="Basic and acidic residues" evidence="13">
    <location>
        <begin position="636"/>
        <end position="645"/>
    </location>
</feature>